<sequence>MAFIAPIIGAVASAFAGISSFIGSLGWVGKLGIGIGLQLIGNSIKKKKKKGTVQRQAEISGTRLNVSYGGAQQREIGVGLFATAGQEIFTCAFGEANKTLARVIQLSDFPITGVTRILIEDEWCFLNGDNQSERGYTITGKYNAFIRVKIFNGLQNLADNYLIQSSGGQWTSGHVGTGLSYAIIYIDFDQNEMTNPPQMLFECQGRCYDPRFDSTYGGNGSQRFYDVSTWRYSDNPIVQAYNYERGFYLNNELIVGKGMPVSDLPILKWVEAMNLCDELVANNEKLYRSGMIFVAGNGVKHTDNLEPIMNACAGALVERVDGDVPLVGVTQPIVATLTDKDLITQSSLIYRPKRTRSELRNTITGSYNEPEKGWESVSYLTQSDVNAIAADGERRAEQIDFSAVFNANQAARLALSGLKENRYQKSYTMVVQPSWIILEIGDWIRFNHRRYGSGIYRVVGRTLAAHDENGARNVTLNLQEVGAGMYDENVIVPELPTNKPAPQPVYQNFPDQFSVFASQARSENEQRKIPVFDLSWRMPTDVTVTGIKIEYWQTTDPINKLTHILLGTQTAVRLAGFAPLTKYSFRATVIPDPARPTLWSQEVIVESADEEFEIDTEEIANIVSVGNEWGFANLNATQDRLDYLASIVADGAASGFLKSKEIRRDISVQIEQNDASYREQITVAIDENKALASRIEVVEVTVNENLAQAFQELRAEIDEAGRVTAESITALNTQVGELSSNVTMRAQSVTSAEENWARFVLQLRTSDQDVWRNASLIMETNQSRGRFFFAADDFYFTSPNGRYQPVSIVNGVLRSNAADIGTVTAGSININNRFRVDRNGTIEIVGASGVQRLVITNSRIEVFDNNNRLRVQLGIW</sequence>
<dbReference type="OrthoDB" id="7822067at2"/>
<organism evidence="2 3">
    <name type="scientific">Bartonella tamiae Th239</name>
    <dbReference type="NCBI Taxonomy" id="1094558"/>
    <lineage>
        <taxon>Bacteria</taxon>
        <taxon>Pseudomonadati</taxon>
        <taxon>Pseudomonadota</taxon>
        <taxon>Alphaproteobacteria</taxon>
        <taxon>Hyphomicrobiales</taxon>
        <taxon>Bartonellaceae</taxon>
        <taxon>Bartonella</taxon>
    </lineage>
</organism>
<protein>
    <recommendedName>
        <fullName evidence="1">Tip attachment protein J domain-containing protein</fullName>
    </recommendedName>
</protein>
<dbReference type="STRING" id="1094558.ME5_00070"/>
<comment type="caution">
    <text evidence="2">The sequence shown here is derived from an EMBL/GenBank/DDBJ whole genome shotgun (WGS) entry which is preliminary data.</text>
</comment>
<dbReference type="AlphaFoldDB" id="J0QZT6"/>
<feature type="domain" description="Tip attachment protein J" evidence="1">
    <location>
        <begin position="303"/>
        <end position="458"/>
    </location>
</feature>
<gene>
    <name evidence="2" type="ORF">ME5_00070</name>
</gene>
<dbReference type="HOGENOM" id="CLU_330882_0_0_5"/>
<evidence type="ECO:0000313" key="3">
    <source>
        <dbReference type="Proteomes" id="UP000008952"/>
    </source>
</evidence>
<dbReference type="Proteomes" id="UP000008952">
    <property type="component" value="Unassembled WGS sequence"/>
</dbReference>
<evidence type="ECO:0000259" key="1">
    <source>
        <dbReference type="Pfam" id="PF13550"/>
    </source>
</evidence>
<dbReference type="PATRIC" id="fig|1094558.3.peg.71"/>
<dbReference type="eggNOG" id="COG4733">
    <property type="taxonomic scope" value="Bacteria"/>
</dbReference>
<dbReference type="Pfam" id="PF13550">
    <property type="entry name" value="Phage-tail_3"/>
    <property type="match status" value="1"/>
</dbReference>
<dbReference type="InterPro" id="IPR032876">
    <property type="entry name" value="J_dom"/>
</dbReference>
<reference evidence="2 3" key="1">
    <citation type="submission" date="2012-03" db="EMBL/GenBank/DDBJ databases">
        <title>The Genome Sequence of Bartonella tamiae Th239.</title>
        <authorList>
            <consortium name="The Broad Institute Genome Sequencing Platform"/>
            <consortium name="The Broad Institute Genome Sequencing Center for Infectious Disease"/>
            <person name="Feldgarden M."/>
            <person name="Kirby J."/>
            <person name="Kosoy M."/>
            <person name="Birtles R."/>
            <person name="Probert W.S."/>
            <person name="Chiaraviglio L."/>
            <person name="Young S.K."/>
            <person name="Zeng Q."/>
            <person name="Gargeya S."/>
            <person name="Fitzgerald M."/>
            <person name="Haas B."/>
            <person name="Abouelleil A."/>
            <person name="Alvarado L."/>
            <person name="Arachchi H.M."/>
            <person name="Berlin A."/>
            <person name="Chapman S.B."/>
            <person name="Gearin G."/>
            <person name="Goldberg J."/>
            <person name="Griggs A."/>
            <person name="Gujja S."/>
            <person name="Hansen M."/>
            <person name="Heiman D."/>
            <person name="Howarth C."/>
            <person name="Larimer J."/>
            <person name="Lui A."/>
            <person name="MacDonald P.J.P."/>
            <person name="McCowen C."/>
            <person name="Montmayeur A."/>
            <person name="Murphy C."/>
            <person name="Neiman D."/>
            <person name="Pearson M."/>
            <person name="Priest M."/>
            <person name="Roberts A."/>
            <person name="Saif S."/>
            <person name="Shea T."/>
            <person name="Sisk P."/>
            <person name="Stolte C."/>
            <person name="Sykes S."/>
            <person name="Wortman J."/>
            <person name="Nusbaum C."/>
            <person name="Birren B."/>
        </authorList>
    </citation>
    <scope>NUCLEOTIDE SEQUENCE [LARGE SCALE GENOMIC DNA]</scope>
    <source>
        <strain evidence="2 3">Th239</strain>
    </source>
</reference>
<dbReference type="RefSeq" id="WP_008037352.1">
    <property type="nucleotide sequence ID" value="NZ_JH725147.1"/>
</dbReference>
<dbReference type="EMBL" id="AIMB01000001">
    <property type="protein sequence ID" value="EJF91691.1"/>
    <property type="molecule type" value="Genomic_DNA"/>
</dbReference>
<dbReference type="InterPro" id="IPR036116">
    <property type="entry name" value="FN3_sf"/>
</dbReference>
<evidence type="ECO:0000313" key="2">
    <source>
        <dbReference type="EMBL" id="EJF91691.1"/>
    </source>
</evidence>
<name>J0QZT6_9HYPH</name>
<dbReference type="SUPFAM" id="SSF49265">
    <property type="entry name" value="Fibronectin type III"/>
    <property type="match status" value="1"/>
</dbReference>
<accession>J0QZT6</accession>
<proteinExistence type="predicted"/>
<keyword evidence="3" id="KW-1185">Reference proteome</keyword>